<accession>A0A382I0B0</accession>
<dbReference type="Pfam" id="PF06073">
    <property type="entry name" value="DUF934"/>
    <property type="match status" value="1"/>
</dbReference>
<evidence type="ECO:0008006" key="2">
    <source>
        <dbReference type="Google" id="ProtNLM"/>
    </source>
</evidence>
<protein>
    <recommendedName>
        <fullName evidence="2">DUF934 domain-containing protein</fullName>
    </recommendedName>
</protein>
<sequence>MSDILEPKSIVNKANENIELVEFDEFINNINKYETLGVGVIIKPSDDIMLLKDSLYFVELVVLDFNNFDDGRGYSQAYFLSKRWGFKGEIIGINAHLDQLQFMLRSGVTSYELLEDYKGFNEEDYSNGFSICYQAAANNSGLKQEY</sequence>
<name>A0A382I0B0_9ZZZZ</name>
<evidence type="ECO:0000313" key="1">
    <source>
        <dbReference type="EMBL" id="SVB92988.1"/>
    </source>
</evidence>
<dbReference type="EMBL" id="UINC01064377">
    <property type="protein sequence ID" value="SVB92988.1"/>
    <property type="molecule type" value="Genomic_DNA"/>
</dbReference>
<dbReference type="InterPro" id="IPR008318">
    <property type="entry name" value="UCP030820"/>
</dbReference>
<reference evidence="1" key="1">
    <citation type="submission" date="2018-05" db="EMBL/GenBank/DDBJ databases">
        <authorList>
            <person name="Lanie J.A."/>
            <person name="Ng W.-L."/>
            <person name="Kazmierczak K.M."/>
            <person name="Andrzejewski T.M."/>
            <person name="Davidsen T.M."/>
            <person name="Wayne K.J."/>
            <person name="Tettelin H."/>
            <person name="Glass J.I."/>
            <person name="Rusch D."/>
            <person name="Podicherti R."/>
            <person name="Tsui H.-C.T."/>
            <person name="Winkler M.E."/>
        </authorList>
    </citation>
    <scope>NUCLEOTIDE SEQUENCE</scope>
</reference>
<organism evidence="1">
    <name type="scientific">marine metagenome</name>
    <dbReference type="NCBI Taxonomy" id="408172"/>
    <lineage>
        <taxon>unclassified sequences</taxon>
        <taxon>metagenomes</taxon>
        <taxon>ecological metagenomes</taxon>
    </lineage>
</organism>
<gene>
    <name evidence="1" type="ORF">METZ01_LOCUS245842</name>
</gene>
<dbReference type="AlphaFoldDB" id="A0A382I0B0"/>
<proteinExistence type="predicted"/>